<dbReference type="Proteomes" id="UP001211907">
    <property type="component" value="Unassembled WGS sequence"/>
</dbReference>
<comment type="caution">
    <text evidence="7">The sequence shown here is derived from an EMBL/GenBank/DDBJ whole genome shotgun (WGS) entry which is preliminary data.</text>
</comment>
<reference evidence="7" key="1">
    <citation type="submission" date="2020-05" db="EMBL/GenBank/DDBJ databases">
        <title>Phylogenomic resolution of chytrid fungi.</title>
        <authorList>
            <person name="Stajich J.E."/>
            <person name="Amses K."/>
            <person name="Simmons R."/>
            <person name="Seto K."/>
            <person name="Myers J."/>
            <person name="Bonds A."/>
            <person name="Quandt C.A."/>
            <person name="Barry K."/>
            <person name="Liu P."/>
            <person name="Grigoriev I."/>
            <person name="Longcore J.E."/>
            <person name="James T.Y."/>
        </authorList>
    </citation>
    <scope>NUCLEOTIDE SEQUENCE</scope>
    <source>
        <strain evidence="7">JEL0513</strain>
    </source>
</reference>
<keyword evidence="5 6" id="KW-0472">Membrane</keyword>
<evidence type="ECO:0000256" key="1">
    <source>
        <dbReference type="ARBA" id="ARBA00004651"/>
    </source>
</evidence>
<dbReference type="Pfam" id="PF13520">
    <property type="entry name" value="AA_permease_2"/>
    <property type="match status" value="1"/>
</dbReference>
<gene>
    <name evidence="7" type="ORF">HK100_011091</name>
</gene>
<dbReference type="PANTHER" id="PTHR42770:SF7">
    <property type="entry name" value="MEMBRANE PROTEIN"/>
    <property type="match status" value="1"/>
</dbReference>
<evidence type="ECO:0000256" key="2">
    <source>
        <dbReference type="ARBA" id="ARBA00022475"/>
    </source>
</evidence>
<keyword evidence="3 6" id="KW-0812">Transmembrane</keyword>
<dbReference type="GO" id="GO:0016020">
    <property type="term" value="C:membrane"/>
    <property type="evidence" value="ECO:0007669"/>
    <property type="project" value="UniProtKB-SubCell"/>
</dbReference>
<protein>
    <recommendedName>
        <fullName evidence="9">Amino acid permease/ SLC12A domain-containing protein</fullName>
    </recommendedName>
</protein>
<dbReference type="PANTHER" id="PTHR42770">
    <property type="entry name" value="AMINO ACID TRANSPORTER-RELATED"/>
    <property type="match status" value="1"/>
</dbReference>
<accession>A0AAD5XH83</accession>
<dbReference type="InterPro" id="IPR050367">
    <property type="entry name" value="APC_superfamily"/>
</dbReference>
<proteinExistence type="predicted"/>
<feature type="transmembrane region" description="Helical" evidence="6">
    <location>
        <begin position="254"/>
        <end position="273"/>
    </location>
</feature>
<dbReference type="GO" id="GO:0055085">
    <property type="term" value="P:transmembrane transport"/>
    <property type="evidence" value="ECO:0007669"/>
    <property type="project" value="InterPro"/>
</dbReference>
<dbReference type="Gene3D" id="1.20.1740.10">
    <property type="entry name" value="Amino acid/polyamine transporter I"/>
    <property type="match status" value="1"/>
</dbReference>
<evidence type="ECO:0000256" key="4">
    <source>
        <dbReference type="ARBA" id="ARBA00022989"/>
    </source>
</evidence>
<evidence type="ECO:0008006" key="9">
    <source>
        <dbReference type="Google" id="ProtNLM"/>
    </source>
</evidence>
<evidence type="ECO:0000313" key="8">
    <source>
        <dbReference type="Proteomes" id="UP001211907"/>
    </source>
</evidence>
<evidence type="ECO:0000313" key="7">
    <source>
        <dbReference type="EMBL" id="KAJ3124832.1"/>
    </source>
</evidence>
<comment type="subcellular location">
    <subcellularLocation>
        <location evidence="1">Cell membrane</location>
        <topology evidence="1">Multi-pass membrane protein</topology>
    </subcellularLocation>
</comment>
<evidence type="ECO:0000256" key="3">
    <source>
        <dbReference type="ARBA" id="ARBA00022692"/>
    </source>
</evidence>
<feature type="transmembrane region" description="Helical" evidence="6">
    <location>
        <begin position="120"/>
        <end position="139"/>
    </location>
</feature>
<sequence length="467" mass="51792">MNARQNFAIDIESVSSNIRNSGKLKDENSKNLDEVEGTDKFSPTPIKIHHLQPEAIARLGMKSGSRFKLNGSQSIRSAVTHSRVFSIIEHAVGEDTCKYEEVTDEYLVKRGLQHDSINNWMMYAYFLGLILCLGCSNAWNSATVWGYGAVIVSAVIAGLAYTALVTIVAEMMTMLPFSGGMATFARSAFGPYVGYLVGTCEAWEYTLFGAQAVWQSGIVLSTAFNVDQNFAPLFWFFTVGLVLGCHVAGTKYVMLFICMTLFINMSAMVILIIPSLKTIDPWNNALYQAEFLTNLTNPVTGQQPTDLYTLMFPFGTIGIFQTIPTLMWTFLGIEAAPLCCEESIGFIENSPRIALKAQATMWFLVLGDINFELALDPLIDVFVTTYNITAGDSAYNALYCCLFLPNLLLAIACYSFACSRQVYGLSHVGYYNKKLSVVWQQTKVPIGSISMTLIFFMIVAVEHFKFI</sequence>
<dbReference type="EMBL" id="JADGJH010000647">
    <property type="protein sequence ID" value="KAJ3124832.1"/>
    <property type="molecule type" value="Genomic_DNA"/>
</dbReference>
<name>A0AAD5XH83_9FUNG</name>
<evidence type="ECO:0000256" key="6">
    <source>
        <dbReference type="SAM" id="Phobius"/>
    </source>
</evidence>
<dbReference type="InterPro" id="IPR002293">
    <property type="entry name" value="AA/rel_permease1"/>
</dbReference>
<evidence type="ECO:0000256" key="5">
    <source>
        <dbReference type="ARBA" id="ARBA00023136"/>
    </source>
</evidence>
<feature type="transmembrane region" description="Helical" evidence="6">
    <location>
        <begin position="397"/>
        <end position="417"/>
    </location>
</feature>
<feature type="transmembrane region" description="Helical" evidence="6">
    <location>
        <begin position="230"/>
        <end position="248"/>
    </location>
</feature>
<feature type="transmembrane region" description="Helical" evidence="6">
    <location>
        <begin position="145"/>
        <end position="169"/>
    </location>
</feature>
<feature type="transmembrane region" description="Helical" evidence="6">
    <location>
        <begin position="444"/>
        <end position="464"/>
    </location>
</feature>
<keyword evidence="8" id="KW-1185">Reference proteome</keyword>
<keyword evidence="4 6" id="KW-1133">Transmembrane helix</keyword>
<keyword evidence="2" id="KW-1003">Cell membrane</keyword>
<organism evidence="7 8">
    <name type="scientific">Physocladia obscura</name>
    <dbReference type="NCBI Taxonomy" id="109957"/>
    <lineage>
        <taxon>Eukaryota</taxon>
        <taxon>Fungi</taxon>
        <taxon>Fungi incertae sedis</taxon>
        <taxon>Chytridiomycota</taxon>
        <taxon>Chytridiomycota incertae sedis</taxon>
        <taxon>Chytridiomycetes</taxon>
        <taxon>Chytridiales</taxon>
        <taxon>Chytriomycetaceae</taxon>
        <taxon>Physocladia</taxon>
    </lineage>
</organism>
<dbReference type="AlphaFoldDB" id="A0AAD5XH83"/>